<dbReference type="Pfam" id="PF00126">
    <property type="entry name" value="HTH_1"/>
    <property type="match status" value="1"/>
</dbReference>
<keyword evidence="2" id="KW-0805">Transcription regulation</keyword>
<dbReference type="PRINTS" id="PR00039">
    <property type="entry name" value="HTHLYSR"/>
</dbReference>
<keyword evidence="3" id="KW-0238">DNA-binding</keyword>
<keyword evidence="7" id="KW-1185">Reference proteome</keyword>
<gene>
    <name evidence="6" type="ORF">VIN30_06605</name>
</gene>
<proteinExistence type="inferred from homology"/>
<dbReference type="CDD" id="cd08414">
    <property type="entry name" value="PBP2_LTTR_aromatics_like"/>
    <property type="match status" value="1"/>
</dbReference>
<dbReference type="Gene3D" id="3.40.190.10">
    <property type="entry name" value="Periplasmic binding protein-like II"/>
    <property type="match status" value="2"/>
</dbReference>
<comment type="caution">
    <text evidence="6">The sequence shown here is derived from an EMBL/GenBank/DDBJ whole genome shotgun (WGS) entry which is preliminary data.</text>
</comment>
<dbReference type="RefSeq" id="WP_338210241.1">
    <property type="nucleotide sequence ID" value="NZ_JAYMFF010000011.1"/>
</dbReference>
<dbReference type="InterPro" id="IPR005119">
    <property type="entry name" value="LysR_subst-bd"/>
</dbReference>
<accession>A0ABU6IIC0</accession>
<sequence length="291" mass="31891">MRTSQLEYFIAVADTGSFTQAAERCHVAQPAISQQIQALEKELGFSLFLRSTKGVQLTAAGRQYYRDVSGILDALERADRHASSIARGQAGSLDIGVASSGQMGLFQVIRRFCTTYPEIRIGLHRALSRMQEEHLRAGAYDVAPAPPCAFADREGLAVAGAAREPLHIIMSESHPLAARRFLDVEDLLAYPHIIADTPGDELALATYPYLAEHPEVMLSRAEDQGIAWMMMTLGLGIEAVPETVIASLDQGYVARAVQGYDASLEIGWVYRADNDNPALEKFLDFISDQHL</sequence>
<evidence type="ECO:0000256" key="2">
    <source>
        <dbReference type="ARBA" id="ARBA00023015"/>
    </source>
</evidence>
<feature type="domain" description="HTH lysR-type" evidence="5">
    <location>
        <begin position="1"/>
        <end position="58"/>
    </location>
</feature>
<keyword evidence="4" id="KW-0804">Transcription</keyword>
<dbReference type="EMBL" id="JAYMFF010000011">
    <property type="protein sequence ID" value="MEC4176113.1"/>
    <property type="molecule type" value="Genomic_DNA"/>
</dbReference>
<dbReference type="PANTHER" id="PTHR30346">
    <property type="entry name" value="TRANSCRIPTIONAL DUAL REGULATOR HCAR-RELATED"/>
    <property type="match status" value="1"/>
</dbReference>
<evidence type="ECO:0000256" key="3">
    <source>
        <dbReference type="ARBA" id="ARBA00023125"/>
    </source>
</evidence>
<evidence type="ECO:0000313" key="6">
    <source>
        <dbReference type="EMBL" id="MEC4176113.1"/>
    </source>
</evidence>
<reference evidence="6 7" key="1">
    <citation type="submission" date="2024-01" db="EMBL/GenBank/DDBJ databases">
        <title>novel species in genus Adlercreutzia.</title>
        <authorList>
            <person name="Liu X."/>
        </authorList>
    </citation>
    <scope>NUCLEOTIDE SEQUENCE [LARGE SCALE GENOMIC DNA]</scope>
    <source>
        <strain evidence="6 7">R7</strain>
    </source>
</reference>
<evidence type="ECO:0000256" key="4">
    <source>
        <dbReference type="ARBA" id="ARBA00023163"/>
    </source>
</evidence>
<dbReference type="Proteomes" id="UP001349994">
    <property type="component" value="Unassembled WGS sequence"/>
</dbReference>
<organism evidence="6 7">
    <name type="scientific">Adlercreutzia wanghongyangiae</name>
    <dbReference type="NCBI Taxonomy" id="3111451"/>
    <lineage>
        <taxon>Bacteria</taxon>
        <taxon>Bacillati</taxon>
        <taxon>Actinomycetota</taxon>
        <taxon>Coriobacteriia</taxon>
        <taxon>Eggerthellales</taxon>
        <taxon>Eggerthellaceae</taxon>
        <taxon>Adlercreutzia</taxon>
    </lineage>
</organism>
<dbReference type="InterPro" id="IPR000847">
    <property type="entry name" value="LysR_HTH_N"/>
</dbReference>
<comment type="similarity">
    <text evidence="1">Belongs to the LysR transcriptional regulatory family.</text>
</comment>
<dbReference type="SUPFAM" id="SSF53850">
    <property type="entry name" value="Periplasmic binding protein-like II"/>
    <property type="match status" value="1"/>
</dbReference>
<dbReference type="Gene3D" id="1.10.10.10">
    <property type="entry name" value="Winged helix-like DNA-binding domain superfamily/Winged helix DNA-binding domain"/>
    <property type="match status" value="1"/>
</dbReference>
<dbReference type="Pfam" id="PF03466">
    <property type="entry name" value="LysR_substrate"/>
    <property type="match status" value="1"/>
</dbReference>
<evidence type="ECO:0000256" key="1">
    <source>
        <dbReference type="ARBA" id="ARBA00009437"/>
    </source>
</evidence>
<evidence type="ECO:0000259" key="5">
    <source>
        <dbReference type="PROSITE" id="PS50931"/>
    </source>
</evidence>
<evidence type="ECO:0000313" key="7">
    <source>
        <dbReference type="Proteomes" id="UP001349994"/>
    </source>
</evidence>
<dbReference type="InterPro" id="IPR036388">
    <property type="entry name" value="WH-like_DNA-bd_sf"/>
</dbReference>
<name>A0ABU6IIC0_9ACTN</name>
<dbReference type="SUPFAM" id="SSF46785">
    <property type="entry name" value="Winged helix' DNA-binding domain"/>
    <property type="match status" value="1"/>
</dbReference>
<dbReference type="PROSITE" id="PS50931">
    <property type="entry name" value="HTH_LYSR"/>
    <property type="match status" value="1"/>
</dbReference>
<protein>
    <submittedName>
        <fullName evidence="6">LysR family transcriptional regulator</fullName>
    </submittedName>
</protein>
<dbReference type="InterPro" id="IPR036390">
    <property type="entry name" value="WH_DNA-bd_sf"/>
</dbReference>
<dbReference type="PANTHER" id="PTHR30346:SF28">
    <property type="entry name" value="HTH-TYPE TRANSCRIPTIONAL REGULATOR CYNR"/>
    <property type="match status" value="1"/>
</dbReference>